<dbReference type="InterPro" id="IPR008914">
    <property type="entry name" value="PEBP"/>
</dbReference>
<sequence length="232" mass="26039">MPQDQQQLLRKHNVIGDVLPLATTQFTYDLKVQFRNATLETPGQELGREETQDEPKIFLSPAPKEKRSDYVLLVVDPDLLENNDQNFGQVRHWLSTNISVKEDGALKILSCSPNDISPYIGPAPLPNYVSARPHRYVFILARPSSNSTEQFSVTKEDLQKLQEHYRASFKGAQEADVQDLKDRWGFNAQKFLEMKGLQVEAATMMLVGGTLKSAAANMMMSGQAMVDKALGR</sequence>
<evidence type="ECO:0000313" key="2">
    <source>
        <dbReference type="Proteomes" id="UP000077069"/>
    </source>
</evidence>
<dbReference type="CDD" id="cd00866">
    <property type="entry name" value="PEBP_euk"/>
    <property type="match status" value="1"/>
</dbReference>
<dbReference type="SUPFAM" id="SSF49777">
    <property type="entry name" value="PEBP-like"/>
    <property type="match status" value="1"/>
</dbReference>
<dbReference type="AlphaFoldDB" id="A0A177C4J0"/>
<dbReference type="InParanoid" id="A0A177C4J0"/>
<dbReference type="InterPro" id="IPR035810">
    <property type="entry name" value="PEBP_euk"/>
</dbReference>
<dbReference type="OrthoDB" id="2506647at2759"/>
<dbReference type="PANTHER" id="PTHR11362:SF82">
    <property type="entry name" value="PHOSPHATIDYLETHANOLAMINE-BINDING PROTEIN 4"/>
    <property type="match status" value="1"/>
</dbReference>
<dbReference type="InterPro" id="IPR036610">
    <property type="entry name" value="PEBP-like_sf"/>
</dbReference>
<organism evidence="1 2">
    <name type="scientific">Paraphaeosphaeria sporulosa</name>
    <dbReference type="NCBI Taxonomy" id="1460663"/>
    <lineage>
        <taxon>Eukaryota</taxon>
        <taxon>Fungi</taxon>
        <taxon>Dikarya</taxon>
        <taxon>Ascomycota</taxon>
        <taxon>Pezizomycotina</taxon>
        <taxon>Dothideomycetes</taxon>
        <taxon>Pleosporomycetidae</taxon>
        <taxon>Pleosporales</taxon>
        <taxon>Massarineae</taxon>
        <taxon>Didymosphaeriaceae</taxon>
        <taxon>Paraphaeosphaeria</taxon>
    </lineage>
</organism>
<dbReference type="Gene3D" id="3.90.280.10">
    <property type="entry name" value="PEBP-like"/>
    <property type="match status" value="1"/>
</dbReference>
<reference evidence="1 2" key="1">
    <citation type="submission" date="2016-05" db="EMBL/GenBank/DDBJ databases">
        <title>Comparative analysis of secretome profiles of manganese(II)-oxidizing ascomycete fungi.</title>
        <authorList>
            <consortium name="DOE Joint Genome Institute"/>
            <person name="Zeiner C.A."/>
            <person name="Purvine S.O."/>
            <person name="Zink E.M."/>
            <person name="Wu S."/>
            <person name="Pasa-Tolic L."/>
            <person name="Chaput D.L."/>
            <person name="Haridas S."/>
            <person name="Grigoriev I.V."/>
            <person name="Santelli C.M."/>
            <person name="Hansel C.M."/>
        </authorList>
    </citation>
    <scope>NUCLEOTIDE SEQUENCE [LARGE SCALE GENOMIC DNA]</scope>
    <source>
        <strain evidence="1 2">AP3s5-JAC2a</strain>
    </source>
</reference>
<evidence type="ECO:0000313" key="1">
    <source>
        <dbReference type="EMBL" id="OAG01708.1"/>
    </source>
</evidence>
<dbReference type="GeneID" id="28769090"/>
<dbReference type="STRING" id="1460663.A0A177C4J0"/>
<protein>
    <submittedName>
        <fullName evidence="1">PEBP-like protein</fullName>
    </submittedName>
</protein>
<dbReference type="EMBL" id="KV441557">
    <property type="protein sequence ID" value="OAG01708.1"/>
    <property type="molecule type" value="Genomic_DNA"/>
</dbReference>
<keyword evidence="2" id="KW-1185">Reference proteome</keyword>
<dbReference type="Pfam" id="PF01161">
    <property type="entry name" value="PBP"/>
    <property type="match status" value="1"/>
</dbReference>
<proteinExistence type="predicted"/>
<gene>
    <name evidence="1" type="ORF">CC84DRAFT_214737</name>
</gene>
<name>A0A177C4J0_9PLEO</name>
<dbReference type="RefSeq" id="XP_018032073.1">
    <property type="nucleotide sequence ID" value="XM_018185604.1"/>
</dbReference>
<dbReference type="PANTHER" id="PTHR11362">
    <property type="entry name" value="PHOSPHATIDYLETHANOLAMINE-BINDING PROTEIN"/>
    <property type="match status" value="1"/>
</dbReference>
<dbReference type="Proteomes" id="UP000077069">
    <property type="component" value="Unassembled WGS sequence"/>
</dbReference>
<accession>A0A177C4J0</accession>